<organism evidence="1 2">
    <name type="scientific">[Ruminococcus] torques</name>
    <dbReference type="NCBI Taxonomy" id="33039"/>
    <lineage>
        <taxon>Bacteria</taxon>
        <taxon>Bacillati</taxon>
        <taxon>Bacillota</taxon>
        <taxon>Clostridia</taxon>
        <taxon>Lachnospirales</taxon>
        <taxon>Lachnospiraceae</taxon>
        <taxon>Mediterraneibacter</taxon>
    </lineage>
</organism>
<dbReference type="EMBL" id="CYZO01000064">
    <property type="protein sequence ID" value="CUO49425.1"/>
    <property type="molecule type" value="Genomic_DNA"/>
</dbReference>
<proteinExistence type="predicted"/>
<dbReference type="Proteomes" id="UP000095787">
    <property type="component" value="Unassembled WGS sequence"/>
</dbReference>
<accession>A0A174FMR1</accession>
<sequence length="293" mass="31932">MGELKGITINTNPAAEAHIYAEDDAAIYQSIVGSDGVMMIGQQCESQVISNNKVRVKDGVIVVGGHFARIPYGDYIDCEIVNGQSGRNRNDIIIAKFITTGTGGIDTYTLEVKQGASTTGSATDPTLTQNNLYESGKIREMPLYRVVIKGLSITKVEKMFESVPTIPMLNTYLLQLQAHHDKKTLTPTDLGVRAGVWKAVASNSYKIGKTVHLNIEIYTTATIVANNVYDNVFSIPPQYRPLNDTVVNVVASDGTYKNPVACTSLAKENGNLFVCIPKATNNYLFIDAEWECA</sequence>
<evidence type="ECO:0000313" key="1">
    <source>
        <dbReference type="EMBL" id="CUO49425.1"/>
    </source>
</evidence>
<dbReference type="RefSeq" id="WP_055159486.1">
    <property type="nucleotide sequence ID" value="NZ_CYZO01000064.1"/>
</dbReference>
<reference evidence="1 2" key="1">
    <citation type="submission" date="2015-09" db="EMBL/GenBank/DDBJ databases">
        <authorList>
            <consortium name="Pathogen Informatics"/>
        </authorList>
    </citation>
    <scope>NUCLEOTIDE SEQUENCE [LARGE SCALE GENOMIC DNA]</scope>
    <source>
        <strain evidence="1 2">2789STDY5834841</strain>
    </source>
</reference>
<gene>
    <name evidence="1" type="ORF">ERS852456_02711</name>
</gene>
<name>A0A174FMR1_9FIRM</name>
<protein>
    <submittedName>
        <fullName evidence="1">Uncharacterized protein</fullName>
    </submittedName>
</protein>
<dbReference type="Gene3D" id="2.60.520.10">
    <property type="entry name" value="Phage fibre proteins"/>
    <property type="match status" value="1"/>
</dbReference>
<evidence type="ECO:0000313" key="2">
    <source>
        <dbReference type="Proteomes" id="UP000095787"/>
    </source>
</evidence>
<dbReference type="AlphaFoldDB" id="A0A174FMR1"/>